<keyword evidence="2" id="KW-1185">Reference proteome</keyword>
<gene>
    <name evidence="1" type="ORF">ATANTOWER_025646</name>
</gene>
<dbReference type="EMBL" id="JAHUTI010094476">
    <property type="protein sequence ID" value="MED6262775.1"/>
    <property type="molecule type" value="Genomic_DNA"/>
</dbReference>
<accession>A0ABU7CKN4</accession>
<organism evidence="1 2">
    <name type="scientific">Ataeniobius toweri</name>
    <dbReference type="NCBI Taxonomy" id="208326"/>
    <lineage>
        <taxon>Eukaryota</taxon>
        <taxon>Metazoa</taxon>
        <taxon>Chordata</taxon>
        <taxon>Craniata</taxon>
        <taxon>Vertebrata</taxon>
        <taxon>Euteleostomi</taxon>
        <taxon>Actinopterygii</taxon>
        <taxon>Neopterygii</taxon>
        <taxon>Teleostei</taxon>
        <taxon>Neoteleostei</taxon>
        <taxon>Acanthomorphata</taxon>
        <taxon>Ovalentaria</taxon>
        <taxon>Atherinomorphae</taxon>
        <taxon>Cyprinodontiformes</taxon>
        <taxon>Goodeidae</taxon>
        <taxon>Ataeniobius</taxon>
    </lineage>
</organism>
<dbReference type="Proteomes" id="UP001345963">
    <property type="component" value="Unassembled WGS sequence"/>
</dbReference>
<comment type="caution">
    <text evidence="1">The sequence shown here is derived from an EMBL/GenBank/DDBJ whole genome shotgun (WGS) entry which is preliminary data.</text>
</comment>
<proteinExistence type="predicted"/>
<protein>
    <submittedName>
        <fullName evidence="1">Uncharacterized protein</fullName>
    </submittedName>
</protein>
<evidence type="ECO:0000313" key="1">
    <source>
        <dbReference type="EMBL" id="MED6262775.1"/>
    </source>
</evidence>
<evidence type="ECO:0000313" key="2">
    <source>
        <dbReference type="Proteomes" id="UP001345963"/>
    </source>
</evidence>
<sequence length="142" mass="16270">MVEFLELHSALVTLADQMEENNLSYEAIFSCLADIFQMIGMIIALQNVSIDDAIVDPLRTIEHRVRMENAEHSTKGFNAVWHNHRGYCCYVFYVAQHSSLRSSEPTVTPADVSSLVKLSFTHTRCITVTDQTRRLPRQQLRK</sequence>
<name>A0ABU7CKN4_9TELE</name>
<reference evidence="1 2" key="1">
    <citation type="submission" date="2021-07" db="EMBL/GenBank/DDBJ databases">
        <authorList>
            <person name="Palmer J.M."/>
        </authorList>
    </citation>
    <scope>NUCLEOTIDE SEQUENCE [LARGE SCALE GENOMIC DNA]</scope>
    <source>
        <strain evidence="1 2">AT_MEX2019</strain>
        <tissue evidence="1">Muscle</tissue>
    </source>
</reference>